<gene>
    <name evidence="4" type="ORF">P0Y48_11330</name>
</gene>
<keyword evidence="4" id="KW-0966">Cell projection</keyword>
<reference evidence="4" key="1">
    <citation type="submission" date="2023-03" db="EMBL/GenBank/DDBJ databases">
        <title>Andean soil-derived lignocellulolytic bacterial consortium as a source of novel taxa and putative plastic-active enzymes.</title>
        <authorList>
            <person name="Diaz-Garcia L."/>
            <person name="Chuvochina M."/>
            <person name="Feuerriegel G."/>
            <person name="Bunk B."/>
            <person name="Sproer C."/>
            <person name="Streit W.R."/>
            <person name="Rodriguez L.M."/>
            <person name="Overmann J."/>
            <person name="Jimenez D.J."/>
        </authorList>
    </citation>
    <scope>NUCLEOTIDE SEQUENCE</scope>
    <source>
        <strain evidence="4">MAG 4610</strain>
    </source>
</reference>
<evidence type="ECO:0000256" key="1">
    <source>
        <dbReference type="ARBA" id="ARBA00022490"/>
    </source>
</evidence>
<organism evidence="4 5">
    <name type="scientific">Candidatus Microbacterium phytovorans</name>
    <dbReference type="NCBI Taxonomy" id="3121374"/>
    <lineage>
        <taxon>Bacteria</taxon>
        <taxon>Bacillati</taxon>
        <taxon>Actinomycetota</taxon>
        <taxon>Actinomycetes</taxon>
        <taxon>Micrococcales</taxon>
        <taxon>Microbacteriaceae</taxon>
        <taxon>Microbacterium</taxon>
    </lineage>
</organism>
<evidence type="ECO:0000256" key="2">
    <source>
        <dbReference type="ARBA" id="ARBA00022795"/>
    </source>
</evidence>
<dbReference type="Gene3D" id="2.30.290.10">
    <property type="entry name" value="BH3618-like"/>
    <property type="match status" value="1"/>
</dbReference>
<evidence type="ECO:0000313" key="4">
    <source>
        <dbReference type="EMBL" id="WEK13051.1"/>
    </source>
</evidence>
<keyword evidence="3" id="KW-0810">Translation regulation</keyword>
<proteinExistence type="predicted"/>
<dbReference type="EMBL" id="CP119321">
    <property type="protein sequence ID" value="WEK13051.1"/>
    <property type="molecule type" value="Genomic_DNA"/>
</dbReference>
<evidence type="ECO:0000256" key="3">
    <source>
        <dbReference type="ARBA" id="ARBA00022845"/>
    </source>
</evidence>
<keyword evidence="4" id="KW-0969">Cilium</keyword>
<dbReference type="PANTHER" id="PTHR39190:SF1">
    <property type="entry name" value="FLAGELLAR ASSEMBLY FACTOR FLIW"/>
    <property type="match status" value="1"/>
</dbReference>
<evidence type="ECO:0000313" key="5">
    <source>
        <dbReference type="Proteomes" id="UP001213972"/>
    </source>
</evidence>
<keyword evidence="1" id="KW-0963">Cytoplasm</keyword>
<dbReference type="AlphaFoldDB" id="A0AAJ5W1T7"/>
<dbReference type="Proteomes" id="UP001213972">
    <property type="component" value="Chromosome"/>
</dbReference>
<sequence length="122" mass="12737">MSPLSFLAPPPGLAPHVAFALEPVEAAEGLFTLTAVADPEVRLFAVDPATVMPDYAPVLSDEQAESLALESPDDATLFVVAQLTDEGIGVNLLAPVVVNHRTGSAAQVILEGQDLPVRALLR</sequence>
<protein>
    <submittedName>
        <fullName evidence="4">Flagellar assembly protein FliW</fullName>
    </submittedName>
</protein>
<dbReference type="SUPFAM" id="SSF141457">
    <property type="entry name" value="BH3618-like"/>
    <property type="match status" value="1"/>
</dbReference>
<accession>A0AAJ5W1T7</accession>
<dbReference type="PANTHER" id="PTHR39190">
    <property type="entry name" value="FLAGELLAR ASSEMBLY FACTOR FLIW"/>
    <property type="match status" value="1"/>
</dbReference>
<dbReference type="GO" id="GO:0006417">
    <property type="term" value="P:regulation of translation"/>
    <property type="evidence" value="ECO:0007669"/>
    <property type="project" value="UniProtKB-KW"/>
</dbReference>
<dbReference type="InterPro" id="IPR003775">
    <property type="entry name" value="Flagellar_assembly_factor_FliW"/>
</dbReference>
<keyword evidence="2" id="KW-1005">Bacterial flagellum biogenesis</keyword>
<dbReference type="Pfam" id="PF02623">
    <property type="entry name" value="FliW"/>
    <property type="match status" value="1"/>
</dbReference>
<dbReference type="InterPro" id="IPR024046">
    <property type="entry name" value="Flagellar_assmbl_FliW_dom_sf"/>
</dbReference>
<name>A0AAJ5W1T7_9MICO</name>
<keyword evidence="4" id="KW-0282">Flagellum</keyword>
<dbReference type="GO" id="GO:0044780">
    <property type="term" value="P:bacterial-type flagellum assembly"/>
    <property type="evidence" value="ECO:0007669"/>
    <property type="project" value="InterPro"/>
</dbReference>